<evidence type="ECO:0000313" key="8">
    <source>
        <dbReference type="Proteomes" id="UP000002320"/>
    </source>
</evidence>
<evidence type="ECO:0000256" key="3">
    <source>
        <dbReference type="ARBA" id="ARBA00022737"/>
    </source>
</evidence>
<evidence type="ECO:0000313" key="7">
    <source>
        <dbReference type="EnsemblMetazoa" id="CPIJ000633-PA"/>
    </source>
</evidence>
<dbReference type="InParanoid" id="B0W112"/>
<dbReference type="SUPFAM" id="SSF50978">
    <property type="entry name" value="WD40 repeat-like"/>
    <property type="match status" value="1"/>
</dbReference>
<evidence type="ECO:0000256" key="4">
    <source>
        <dbReference type="PROSITE-ProRule" id="PRU00221"/>
    </source>
</evidence>
<dbReference type="HOGENOM" id="CLU_642915_0_0_1"/>
<keyword evidence="3" id="KW-0677">Repeat</keyword>
<dbReference type="EnsemblMetazoa" id="CPIJ000633-RA">
    <property type="protein sequence ID" value="CPIJ000633-PA"/>
    <property type="gene ID" value="CPIJ000633"/>
</dbReference>
<dbReference type="FunCoup" id="B0W112">
    <property type="interactions" value="1265"/>
</dbReference>
<evidence type="ECO:0000256" key="2">
    <source>
        <dbReference type="ARBA" id="ARBA00022574"/>
    </source>
</evidence>
<dbReference type="InterPro" id="IPR015943">
    <property type="entry name" value="WD40/YVTN_repeat-like_dom_sf"/>
</dbReference>
<feature type="compositionally biased region" description="Basic and acidic residues" evidence="5">
    <location>
        <begin position="410"/>
        <end position="421"/>
    </location>
</feature>
<feature type="repeat" description="WD" evidence="4">
    <location>
        <begin position="272"/>
        <end position="314"/>
    </location>
</feature>
<keyword evidence="8" id="KW-1185">Reference proteome</keyword>
<dbReference type="InterPro" id="IPR001680">
    <property type="entry name" value="WD40_rpt"/>
</dbReference>
<sequence length="427" mass="47914">MQPNTNFRNPILNEPRVFGGQYGLSTPAGIVWATDRLTEEPRFGMPSSYGYSGIWRGWVVTVEGTVGFGYGHYGLEVAVYGGYWDERTVSRNIDPQSSDEESPVPDADSCDPQQLQSRFKSSVRSHSEVAISLKRTCGLHLSLSSDSRKLAVGSSREKLQLYQLAENGDLLVESADFDKFKSPIRGVRFFNGDPNLLMACTEEGVVSLYDLRLGKSVFGFEDGSEGPRKTMTTFDVNQNDRVLCASTEVQKGGDSFLLFFDIRERKFLGSYWECHSEDITNVRFHPSNPDLLVSGSVDGLINVFDISQPTEDDAMQYCFNVDTAIESLNWHRNPGTGKDWVSCVTTTNGFQLYDVESQDPEVEFDREKITEFISQQPLRKTFSVMLQFTLAFRVECPPTPIYSDNPQAPNREKCPTERFEVKGQSGA</sequence>
<dbReference type="STRING" id="7176.B0W112"/>
<name>B0W112_CULQU</name>
<reference evidence="6" key="1">
    <citation type="submission" date="2007-03" db="EMBL/GenBank/DDBJ databases">
        <title>Annotation of Culex pipiens quinquefasciatus.</title>
        <authorList>
            <consortium name="The Broad Institute Genome Sequencing Platform"/>
            <person name="Atkinson P.W."/>
            <person name="Hemingway J."/>
            <person name="Christensen B.M."/>
            <person name="Higgs S."/>
            <person name="Kodira C."/>
            <person name="Hannick L."/>
            <person name="Megy K."/>
            <person name="O'Leary S."/>
            <person name="Pearson M."/>
            <person name="Haas B.J."/>
            <person name="Mauceli E."/>
            <person name="Wortman J.R."/>
            <person name="Lee N.H."/>
            <person name="Guigo R."/>
            <person name="Stanke M."/>
            <person name="Alvarado L."/>
            <person name="Amedeo P."/>
            <person name="Antoine C.H."/>
            <person name="Arensburger P."/>
            <person name="Bidwell S.L."/>
            <person name="Crawford M."/>
            <person name="Camaro F."/>
            <person name="Devon K."/>
            <person name="Engels R."/>
            <person name="Hammond M."/>
            <person name="Howarth C."/>
            <person name="Koehrsen M."/>
            <person name="Lawson D."/>
            <person name="Montgomery P."/>
            <person name="Nene V."/>
            <person name="Nusbaum C."/>
            <person name="Puiu D."/>
            <person name="Romero-Severson J."/>
            <person name="Severson D.W."/>
            <person name="Shumway M."/>
            <person name="Sisk P."/>
            <person name="Stolte C."/>
            <person name="Zeng Q."/>
            <person name="Eisenstadt E."/>
            <person name="Fraser-Liggett C."/>
            <person name="Strausberg R."/>
            <person name="Galagan J."/>
            <person name="Birren B."/>
            <person name="Collins F.H."/>
        </authorList>
    </citation>
    <scope>NUCLEOTIDE SEQUENCE [LARGE SCALE GENOMIC DNA]</scope>
    <source>
        <strain evidence="6">JHB</strain>
    </source>
</reference>
<dbReference type="SMART" id="SM00320">
    <property type="entry name" value="WD40"/>
    <property type="match status" value="3"/>
</dbReference>
<dbReference type="PANTHER" id="PTHR22889:SF0">
    <property type="entry name" value="WD REPEAT-CONTAINING PROTEIN 89"/>
    <property type="match status" value="1"/>
</dbReference>
<dbReference type="Proteomes" id="UP000002320">
    <property type="component" value="Unassembled WGS sequence"/>
</dbReference>
<dbReference type="Gene3D" id="2.130.10.10">
    <property type="entry name" value="YVTN repeat-like/Quinoprotein amine dehydrogenase"/>
    <property type="match status" value="1"/>
</dbReference>
<organism>
    <name type="scientific">Culex quinquefasciatus</name>
    <name type="common">Southern house mosquito</name>
    <name type="synonym">Culex pungens</name>
    <dbReference type="NCBI Taxonomy" id="7176"/>
    <lineage>
        <taxon>Eukaryota</taxon>
        <taxon>Metazoa</taxon>
        <taxon>Ecdysozoa</taxon>
        <taxon>Arthropoda</taxon>
        <taxon>Hexapoda</taxon>
        <taxon>Insecta</taxon>
        <taxon>Pterygota</taxon>
        <taxon>Neoptera</taxon>
        <taxon>Endopterygota</taxon>
        <taxon>Diptera</taxon>
        <taxon>Nematocera</taxon>
        <taxon>Culicoidea</taxon>
        <taxon>Culicidae</taxon>
        <taxon>Culicinae</taxon>
        <taxon>Culicini</taxon>
        <taxon>Culex</taxon>
        <taxon>Culex</taxon>
    </lineage>
</organism>
<keyword evidence="2 4" id="KW-0853">WD repeat</keyword>
<dbReference type="InterPro" id="IPR039328">
    <property type="entry name" value="WDR89"/>
</dbReference>
<dbReference type="Pfam" id="PF00400">
    <property type="entry name" value="WD40"/>
    <property type="match status" value="1"/>
</dbReference>
<dbReference type="PANTHER" id="PTHR22889">
    <property type="entry name" value="WD REPEAT-CONTAINING PROTEIN 89"/>
    <property type="match status" value="1"/>
</dbReference>
<accession>B0W112</accession>
<evidence type="ECO:0000313" key="6">
    <source>
        <dbReference type="EMBL" id="EDS42829.1"/>
    </source>
</evidence>
<evidence type="ECO:0000256" key="5">
    <source>
        <dbReference type="SAM" id="MobiDB-lite"/>
    </source>
</evidence>
<dbReference type="PROSITE" id="PS50082">
    <property type="entry name" value="WD_REPEATS_2"/>
    <property type="match status" value="1"/>
</dbReference>
<dbReference type="VEuPathDB" id="VectorBase:CQUJHB008996"/>
<dbReference type="VEuPathDB" id="VectorBase:CPIJ000633"/>
<dbReference type="eggNOG" id="KOG1188">
    <property type="taxonomic scope" value="Eukaryota"/>
</dbReference>
<dbReference type="EMBL" id="DS231819">
    <property type="protein sequence ID" value="EDS42829.1"/>
    <property type="molecule type" value="Genomic_DNA"/>
</dbReference>
<dbReference type="KEGG" id="cqu:CpipJ_CPIJ000633"/>
<evidence type="ECO:0000256" key="1">
    <source>
        <dbReference type="ARBA" id="ARBA00021125"/>
    </source>
</evidence>
<gene>
    <name evidence="7" type="primary">6031648</name>
    <name evidence="6" type="ORF">CpipJ_CPIJ000633</name>
</gene>
<feature type="region of interest" description="Disordered" evidence="5">
    <location>
        <begin position="401"/>
        <end position="427"/>
    </location>
</feature>
<proteinExistence type="predicted"/>
<reference evidence="7" key="2">
    <citation type="submission" date="2020-05" db="UniProtKB">
        <authorList>
            <consortium name="EnsemblMetazoa"/>
        </authorList>
    </citation>
    <scope>IDENTIFICATION</scope>
    <source>
        <strain evidence="7">JHB</strain>
    </source>
</reference>
<dbReference type="OrthoDB" id="25131at2759"/>
<protein>
    <recommendedName>
        <fullName evidence="1">WD repeat-containing protein 89</fullName>
    </recommendedName>
</protein>
<dbReference type="AlphaFoldDB" id="B0W112"/>
<dbReference type="InterPro" id="IPR036322">
    <property type="entry name" value="WD40_repeat_dom_sf"/>
</dbReference>